<name>A0A8S2FZ84_9BILA</name>
<dbReference type="EMBL" id="CAJNOK010044136">
    <property type="protein sequence ID" value="CAF1573011.1"/>
    <property type="molecule type" value="Genomic_DNA"/>
</dbReference>
<protein>
    <submittedName>
        <fullName evidence="1">Uncharacterized protein</fullName>
    </submittedName>
</protein>
<dbReference type="Proteomes" id="UP000677228">
    <property type="component" value="Unassembled WGS sequence"/>
</dbReference>
<organism evidence="1 3">
    <name type="scientific">Didymodactylos carnosus</name>
    <dbReference type="NCBI Taxonomy" id="1234261"/>
    <lineage>
        <taxon>Eukaryota</taxon>
        <taxon>Metazoa</taxon>
        <taxon>Spiralia</taxon>
        <taxon>Gnathifera</taxon>
        <taxon>Rotifera</taxon>
        <taxon>Eurotatoria</taxon>
        <taxon>Bdelloidea</taxon>
        <taxon>Philodinida</taxon>
        <taxon>Philodinidae</taxon>
        <taxon>Didymodactylos</taxon>
    </lineage>
</organism>
<dbReference type="AlphaFoldDB" id="A0A8S2FZ84"/>
<accession>A0A8S2FZ84</accession>
<sequence>MSIHVNKIETTEKELSKERQAILKKLTGIWGPQIAQDFVFPKTDETRRLTTIEDLKL</sequence>
<evidence type="ECO:0000313" key="3">
    <source>
        <dbReference type="Proteomes" id="UP000677228"/>
    </source>
</evidence>
<evidence type="ECO:0000313" key="1">
    <source>
        <dbReference type="EMBL" id="CAF1573011.1"/>
    </source>
</evidence>
<proteinExistence type="predicted"/>
<evidence type="ECO:0000313" key="2">
    <source>
        <dbReference type="EMBL" id="CAF4368216.1"/>
    </source>
</evidence>
<dbReference type="EMBL" id="CAJOBA010066973">
    <property type="protein sequence ID" value="CAF4368216.1"/>
    <property type="molecule type" value="Genomic_DNA"/>
</dbReference>
<gene>
    <name evidence="1" type="ORF">OVA965_LOCUS40473</name>
    <name evidence="2" type="ORF">TMI583_LOCUS41912</name>
</gene>
<dbReference type="Proteomes" id="UP000682733">
    <property type="component" value="Unassembled WGS sequence"/>
</dbReference>
<comment type="caution">
    <text evidence="1">The sequence shown here is derived from an EMBL/GenBank/DDBJ whole genome shotgun (WGS) entry which is preliminary data.</text>
</comment>
<feature type="non-terminal residue" evidence="1">
    <location>
        <position position="1"/>
    </location>
</feature>
<reference evidence="1" key="1">
    <citation type="submission" date="2021-02" db="EMBL/GenBank/DDBJ databases">
        <authorList>
            <person name="Nowell W R."/>
        </authorList>
    </citation>
    <scope>NUCLEOTIDE SEQUENCE</scope>
</reference>